<reference evidence="2" key="1">
    <citation type="journal article" date="2019" name="Int. J. Syst. Evol. Microbiol.">
        <title>The Global Catalogue of Microorganisms (GCM) 10K type strain sequencing project: providing services to taxonomists for standard genome sequencing and annotation.</title>
        <authorList>
            <consortium name="The Broad Institute Genomics Platform"/>
            <consortium name="The Broad Institute Genome Sequencing Center for Infectious Disease"/>
            <person name="Wu L."/>
            <person name="Ma J."/>
        </authorList>
    </citation>
    <scope>NUCLEOTIDE SEQUENCE [LARGE SCALE GENOMIC DNA]</scope>
    <source>
        <strain evidence="2">CGMCC 1.15043</strain>
    </source>
</reference>
<dbReference type="RefSeq" id="WP_189017232.1">
    <property type="nucleotide sequence ID" value="NZ_BMHE01000037.1"/>
</dbReference>
<keyword evidence="2" id="KW-1185">Reference proteome</keyword>
<protein>
    <recommendedName>
        <fullName evidence="3">DUF2812 domain-containing protein</fullName>
    </recommendedName>
</protein>
<sequence length="60" mass="7130">MSENKKTTKIWASWNSDKIEDYLEEMEAQGWNLVAIKKMGYSMHFIKGMPRVLQRCRLAH</sequence>
<gene>
    <name evidence="1" type="ORF">GCM10008018_53040</name>
</gene>
<dbReference type="EMBL" id="BMHE01000037">
    <property type="protein sequence ID" value="GGA00138.1"/>
    <property type="molecule type" value="Genomic_DNA"/>
</dbReference>
<evidence type="ECO:0008006" key="3">
    <source>
        <dbReference type="Google" id="ProtNLM"/>
    </source>
</evidence>
<accession>A0ABQ1F4Y5</accession>
<comment type="caution">
    <text evidence="1">The sequence shown here is derived from an EMBL/GenBank/DDBJ whole genome shotgun (WGS) entry which is preliminary data.</text>
</comment>
<organism evidence="1 2">
    <name type="scientific">Paenibacillus marchantiophytorum</name>
    <dbReference type="NCBI Taxonomy" id="1619310"/>
    <lineage>
        <taxon>Bacteria</taxon>
        <taxon>Bacillati</taxon>
        <taxon>Bacillota</taxon>
        <taxon>Bacilli</taxon>
        <taxon>Bacillales</taxon>
        <taxon>Paenibacillaceae</taxon>
        <taxon>Paenibacillus</taxon>
    </lineage>
</organism>
<name>A0ABQ1F4Y5_9BACL</name>
<proteinExistence type="predicted"/>
<dbReference type="Proteomes" id="UP000615455">
    <property type="component" value="Unassembled WGS sequence"/>
</dbReference>
<evidence type="ECO:0000313" key="2">
    <source>
        <dbReference type="Proteomes" id="UP000615455"/>
    </source>
</evidence>
<evidence type="ECO:0000313" key="1">
    <source>
        <dbReference type="EMBL" id="GGA00138.1"/>
    </source>
</evidence>